<evidence type="ECO:0000259" key="11">
    <source>
        <dbReference type="PROSITE" id="PS51794"/>
    </source>
</evidence>
<dbReference type="SUPFAM" id="SSF143597">
    <property type="entry name" value="YojJ-like"/>
    <property type="match status" value="1"/>
</dbReference>
<dbReference type="NCBIfam" id="TIGR00159">
    <property type="entry name" value="diadenylate cyclase CdaA"/>
    <property type="match status" value="1"/>
</dbReference>
<evidence type="ECO:0000256" key="9">
    <source>
        <dbReference type="ARBA" id="ARBA00023136"/>
    </source>
</evidence>
<dbReference type="InterPro" id="IPR036888">
    <property type="entry name" value="DNA_integrity_DisA_N_sf"/>
</dbReference>
<dbReference type="PANTHER" id="PTHR34185:SF1">
    <property type="entry name" value="DIADENYLATE CYCLASE"/>
    <property type="match status" value="1"/>
</dbReference>
<evidence type="ECO:0000256" key="3">
    <source>
        <dbReference type="ARBA" id="ARBA00022679"/>
    </source>
</evidence>
<evidence type="ECO:0000313" key="12">
    <source>
        <dbReference type="EMBL" id="AHG90581.1"/>
    </source>
</evidence>
<dbReference type="GO" id="GO:0004016">
    <property type="term" value="F:adenylate cyclase activity"/>
    <property type="evidence" value="ECO:0007669"/>
    <property type="project" value="UniProtKB-UniRule"/>
</dbReference>
<evidence type="ECO:0000256" key="6">
    <source>
        <dbReference type="ARBA" id="ARBA00022741"/>
    </source>
</evidence>
<dbReference type="KEGG" id="gba:J421_3044"/>
<dbReference type="STRING" id="861299.J421_3044"/>
<feature type="domain" description="DAC" evidence="11">
    <location>
        <begin position="84"/>
        <end position="241"/>
    </location>
</feature>
<keyword evidence="5 10" id="KW-0548">Nucleotidyltransferase</keyword>
<dbReference type="PATRIC" id="fig|861299.3.peg.3097"/>
<dbReference type="InterPro" id="IPR003390">
    <property type="entry name" value="DNA_integrity_scan_DisA_N"/>
</dbReference>
<dbReference type="PROSITE" id="PS51794">
    <property type="entry name" value="DAC"/>
    <property type="match status" value="1"/>
</dbReference>
<dbReference type="FunCoup" id="W0RIG6">
    <property type="interactions" value="72"/>
</dbReference>
<dbReference type="GO" id="GO:0006171">
    <property type="term" value="P:cAMP biosynthetic process"/>
    <property type="evidence" value="ECO:0007669"/>
    <property type="project" value="InterPro"/>
</dbReference>
<evidence type="ECO:0000256" key="2">
    <source>
        <dbReference type="ARBA" id="ARBA00022475"/>
    </source>
</evidence>
<comment type="function">
    <text evidence="10">Catalyzes the condensation of 2 ATP molecules into cyclic di-AMP (c-di-AMP), a second messenger used to regulate differing processes in different bacteria.</text>
</comment>
<dbReference type="InterPro" id="IPR014046">
    <property type="entry name" value="C-di-AMP_synthase"/>
</dbReference>
<dbReference type="PIRSF" id="PIRSF004793">
    <property type="entry name" value="UCP004793"/>
    <property type="match status" value="1"/>
</dbReference>
<keyword evidence="13" id="KW-1185">Reference proteome</keyword>
<keyword evidence="8 10" id="KW-1133">Transmembrane helix</keyword>
<dbReference type="FunFam" id="3.40.1700.10:FF:000002">
    <property type="entry name" value="Diadenylate cyclase"/>
    <property type="match status" value="1"/>
</dbReference>
<comment type="caution">
    <text evidence="10">Lacks conserved residue(s) required for the propagation of feature annotation.</text>
</comment>
<keyword evidence="7 10" id="KW-0067">ATP-binding</keyword>
<dbReference type="GO" id="GO:0106408">
    <property type="term" value="F:diadenylate cyclase activity"/>
    <property type="evidence" value="ECO:0007669"/>
    <property type="project" value="UniProtKB-EC"/>
</dbReference>
<dbReference type="InParanoid" id="W0RIG6"/>
<dbReference type="OrthoDB" id="9807385at2"/>
<sequence length="263" mass="28566">MDLVEQVRLLNFGWRDAVEIALVAFVLYRLLLLFRGTRAVQILSGIAVLCIGYGVAWALRLTTITYLLEIVFKYGAFALLIVFQPELRAALAHLGQARVTHLFRRLEEEEVVDEVTDAVERLSRSSTGAIIVVERDVPLGDYVETGTPLNAKVSGDLLTTIFTPYSPLHDGAVIIRGDSIIGASCILPLSQAPIEDRSLGTRHRAALGLSEETDALVLVVSEETGIISLATGARLVRNLTPAQLRDTLTGRLPRGAEQAIVAA</sequence>
<keyword evidence="9 10" id="KW-0472">Membrane</keyword>
<keyword evidence="2 10" id="KW-1003">Cell membrane</keyword>
<dbReference type="PANTHER" id="PTHR34185">
    <property type="entry name" value="DIADENYLATE CYCLASE"/>
    <property type="match status" value="1"/>
</dbReference>
<dbReference type="InterPro" id="IPR045585">
    <property type="entry name" value="CdaA_N"/>
</dbReference>
<dbReference type="eggNOG" id="COG1624">
    <property type="taxonomic scope" value="Bacteria"/>
</dbReference>
<dbReference type="Proteomes" id="UP000019151">
    <property type="component" value="Chromosome"/>
</dbReference>
<dbReference type="RefSeq" id="WP_025412049.1">
    <property type="nucleotide sequence ID" value="NZ_CP007128.1"/>
</dbReference>
<evidence type="ECO:0000256" key="4">
    <source>
        <dbReference type="ARBA" id="ARBA00022692"/>
    </source>
</evidence>
<keyword evidence="3 10" id="KW-0808">Transferase</keyword>
<comment type="subunit">
    <text evidence="10">Probably a homodimer.</text>
</comment>
<evidence type="ECO:0000313" key="13">
    <source>
        <dbReference type="Proteomes" id="UP000019151"/>
    </source>
</evidence>
<reference evidence="12 13" key="1">
    <citation type="journal article" date="2014" name="Genome Announc.">
        <title>Genome Sequence and Methylome of Soil Bacterium Gemmatirosa kalamazoonensis KBS708T, a Member of the Rarely Cultivated Gemmatimonadetes Phylum.</title>
        <authorList>
            <person name="Debruyn J.M."/>
            <person name="Radosevich M."/>
            <person name="Wommack K.E."/>
            <person name="Polson S.W."/>
            <person name="Hauser L.J."/>
            <person name="Fawaz M.N."/>
            <person name="Korlach J."/>
            <person name="Tsai Y.C."/>
        </authorList>
    </citation>
    <scope>NUCLEOTIDE SEQUENCE [LARGE SCALE GENOMIC DNA]</scope>
    <source>
        <strain evidence="12 13">KBS708</strain>
    </source>
</reference>
<dbReference type="Gene3D" id="3.40.1700.10">
    <property type="entry name" value="DNA integrity scanning protein, DisA, N-terminal domain"/>
    <property type="match status" value="1"/>
</dbReference>
<evidence type="ECO:0000256" key="5">
    <source>
        <dbReference type="ARBA" id="ARBA00022695"/>
    </source>
</evidence>
<dbReference type="EMBL" id="CP007128">
    <property type="protein sequence ID" value="AHG90581.1"/>
    <property type="molecule type" value="Genomic_DNA"/>
</dbReference>
<dbReference type="Pfam" id="PF19293">
    <property type="entry name" value="CdaA_N"/>
    <property type="match status" value="1"/>
</dbReference>
<evidence type="ECO:0000256" key="10">
    <source>
        <dbReference type="HAMAP-Rule" id="MF_01499"/>
    </source>
</evidence>
<dbReference type="AlphaFoldDB" id="W0RIG6"/>
<proteinExistence type="inferred from homology"/>
<feature type="transmembrane region" description="Helical" evidence="10">
    <location>
        <begin position="12"/>
        <end position="32"/>
    </location>
</feature>
<dbReference type="GO" id="GO:0005524">
    <property type="term" value="F:ATP binding"/>
    <property type="evidence" value="ECO:0007669"/>
    <property type="project" value="UniProtKB-UniRule"/>
</dbReference>
<accession>W0RIG6</accession>
<gene>
    <name evidence="10" type="primary">dacA</name>
    <name evidence="12" type="ORF">J421_3044</name>
</gene>
<keyword evidence="6 10" id="KW-0547">Nucleotide-binding</keyword>
<evidence type="ECO:0000256" key="1">
    <source>
        <dbReference type="ARBA" id="ARBA00000877"/>
    </source>
</evidence>
<dbReference type="HAMAP" id="MF_01499">
    <property type="entry name" value="DacA"/>
    <property type="match status" value="1"/>
</dbReference>
<comment type="catalytic activity">
    <reaction evidence="1 10">
        <text>2 ATP = 3',3'-c-di-AMP + 2 diphosphate</text>
        <dbReference type="Rhea" id="RHEA:35655"/>
        <dbReference type="ChEBI" id="CHEBI:30616"/>
        <dbReference type="ChEBI" id="CHEBI:33019"/>
        <dbReference type="ChEBI" id="CHEBI:71500"/>
        <dbReference type="EC" id="2.7.7.85"/>
    </reaction>
</comment>
<dbReference type="EC" id="2.7.7.85" evidence="10"/>
<keyword evidence="4 10" id="KW-0812">Transmembrane</keyword>
<feature type="transmembrane region" description="Helical" evidence="10">
    <location>
        <begin position="39"/>
        <end position="58"/>
    </location>
</feature>
<protein>
    <recommendedName>
        <fullName evidence="10">Diadenylate cyclase</fullName>
        <shortName evidence="10">DAC</shortName>
        <ecNumber evidence="10">2.7.7.85</ecNumber>
    </recommendedName>
    <alternativeName>
        <fullName evidence="10">Cyclic-di-AMP synthase</fullName>
        <shortName evidence="10">c-di-AMP synthase</shortName>
    </alternativeName>
</protein>
<organism evidence="12 13">
    <name type="scientific">Gemmatirosa kalamazoonensis</name>
    <dbReference type="NCBI Taxonomy" id="861299"/>
    <lineage>
        <taxon>Bacteria</taxon>
        <taxon>Pseudomonadati</taxon>
        <taxon>Gemmatimonadota</taxon>
        <taxon>Gemmatimonadia</taxon>
        <taxon>Gemmatimonadales</taxon>
        <taxon>Gemmatimonadaceae</taxon>
        <taxon>Gemmatirosa</taxon>
    </lineage>
</organism>
<comment type="similarity">
    <text evidence="10">Belongs to the adenylate cyclase family. DacA/CdaA subfamily.</text>
</comment>
<evidence type="ECO:0000256" key="8">
    <source>
        <dbReference type="ARBA" id="ARBA00022989"/>
    </source>
</evidence>
<evidence type="ECO:0000256" key="7">
    <source>
        <dbReference type="ARBA" id="ARBA00022840"/>
    </source>
</evidence>
<dbReference type="Pfam" id="PF02457">
    <property type="entry name" value="DAC"/>
    <property type="match status" value="1"/>
</dbReference>
<dbReference type="HOGENOM" id="CLU_038561_0_1_0"/>
<dbReference type="InterPro" id="IPR034701">
    <property type="entry name" value="CdaA"/>
</dbReference>
<name>W0RIG6_9BACT</name>
<feature type="transmembrane region" description="Helical" evidence="10">
    <location>
        <begin position="64"/>
        <end position="83"/>
    </location>
</feature>
<dbReference type="InterPro" id="IPR050338">
    <property type="entry name" value="DisA"/>
</dbReference>